<protein>
    <submittedName>
        <fullName evidence="1">Uncharacterized protein</fullName>
    </submittedName>
</protein>
<accession>A0A3N4J4B4</accession>
<evidence type="ECO:0000313" key="2">
    <source>
        <dbReference type="Proteomes" id="UP000276215"/>
    </source>
</evidence>
<dbReference type="PROSITE" id="PS51257">
    <property type="entry name" value="PROKAR_LIPOPROTEIN"/>
    <property type="match status" value="1"/>
</dbReference>
<dbReference type="EMBL" id="ML120458">
    <property type="protein sequence ID" value="RPA93162.1"/>
    <property type="molecule type" value="Genomic_DNA"/>
</dbReference>
<reference evidence="1 2" key="1">
    <citation type="journal article" date="2018" name="Nat. Ecol. Evol.">
        <title>Pezizomycetes genomes reveal the molecular basis of ectomycorrhizal truffle lifestyle.</title>
        <authorList>
            <person name="Murat C."/>
            <person name="Payen T."/>
            <person name="Noel B."/>
            <person name="Kuo A."/>
            <person name="Morin E."/>
            <person name="Chen J."/>
            <person name="Kohler A."/>
            <person name="Krizsan K."/>
            <person name="Balestrini R."/>
            <person name="Da Silva C."/>
            <person name="Montanini B."/>
            <person name="Hainaut M."/>
            <person name="Levati E."/>
            <person name="Barry K.W."/>
            <person name="Belfiori B."/>
            <person name="Cichocki N."/>
            <person name="Clum A."/>
            <person name="Dockter R.B."/>
            <person name="Fauchery L."/>
            <person name="Guy J."/>
            <person name="Iotti M."/>
            <person name="Le Tacon F."/>
            <person name="Lindquist E.A."/>
            <person name="Lipzen A."/>
            <person name="Malagnac F."/>
            <person name="Mello A."/>
            <person name="Molinier V."/>
            <person name="Miyauchi S."/>
            <person name="Poulain J."/>
            <person name="Riccioni C."/>
            <person name="Rubini A."/>
            <person name="Sitrit Y."/>
            <person name="Splivallo R."/>
            <person name="Traeger S."/>
            <person name="Wang M."/>
            <person name="Zifcakova L."/>
            <person name="Wipf D."/>
            <person name="Zambonelli A."/>
            <person name="Paolocci F."/>
            <person name="Nowrousian M."/>
            <person name="Ottonello S."/>
            <person name="Baldrian P."/>
            <person name="Spatafora J.W."/>
            <person name="Henrissat B."/>
            <person name="Nagy L.G."/>
            <person name="Aury J.M."/>
            <person name="Wincker P."/>
            <person name="Grigoriev I.V."/>
            <person name="Bonfante P."/>
            <person name="Martin F.M."/>
        </authorList>
    </citation>
    <scope>NUCLEOTIDE SEQUENCE [LARGE SCALE GENOMIC DNA]</scope>
    <source>
        <strain evidence="1 2">120613-1</strain>
    </source>
</reference>
<gene>
    <name evidence="1" type="ORF">L873DRAFT_81915</name>
</gene>
<dbReference type="Proteomes" id="UP000276215">
    <property type="component" value="Unassembled WGS sequence"/>
</dbReference>
<evidence type="ECO:0000313" key="1">
    <source>
        <dbReference type="EMBL" id="RPA93162.1"/>
    </source>
</evidence>
<keyword evidence="2" id="KW-1185">Reference proteome</keyword>
<sequence length="184" mass="20841">MSEVNEKKSARLACFAWFLSACSFILSVTLNTSGACLTRLASTYIHTIYIHTLYIHVPYCPPPFFPHSLRASPSFSSSSFPSRRSSALPFLFPIHSLVRFFLLPFLPFFCPLRLPLPSHLHFSCFCLLELSQLGVALSFGLRQGPFFSALPPPQAPLPPFTPLQKRELVKFFFFFESGRLISSW</sequence>
<name>A0A3N4J4B4_9PEZI</name>
<dbReference type="AlphaFoldDB" id="A0A3N4J4B4"/>
<proteinExistence type="predicted"/>
<organism evidence="1 2">
    <name type="scientific">Choiromyces venosus 120613-1</name>
    <dbReference type="NCBI Taxonomy" id="1336337"/>
    <lineage>
        <taxon>Eukaryota</taxon>
        <taxon>Fungi</taxon>
        <taxon>Dikarya</taxon>
        <taxon>Ascomycota</taxon>
        <taxon>Pezizomycotina</taxon>
        <taxon>Pezizomycetes</taxon>
        <taxon>Pezizales</taxon>
        <taxon>Tuberaceae</taxon>
        <taxon>Choiromyces</taxon>
    </lineage>
</organism>